<feature type="transmembrane region" description="Helical" evidence="2">
    <location>
        <begin position="43"/>
        <end position="62"/>
    </location>
</feature>
<feature type="transmembrane region" description="Helical" evidence="2">
    <location>
        <begin position="107"/>
        <end position="128"/>
    </location>
</feature>
<dbReference type="HOGENOM" id="CLU_079975_0_0_1"/>
<sequence length="210" mass="24218">MTYVCHIVIGLLAGIELFSHMHFDPLAKTCVTDYRPKLFSIQWSFSLFCETIMFILTMIKLVEDRRTDQVHNPLMESLYYGQLIYSVVIIVVRVFNLLIWVTSPPSLTFLGVYFIWAVVATLVTRMMLHLRRVASFDSQRGQTTLFGETAFSTRIVWAQHTQAVNSLRTAFFPDSDLADDRENVDRSSEDGERIELRTYRTEGSRTEGEA</sequence>
<keyword evidence="2" id="KW-0812">Transmembrane</keyword>
<feature type="transmembrane region" description="Helical" evidence="2">
    <location>
        <begin position="83"/>
        <end position="101"/>
    </location>
</feature>
<keyword evidence="4" id="KW-1185">Reference proteome</keyword>
<reference evidence="3 4" key="1">
    <citation type="submission" date="2014-04" db="EMBL/GenBank/DDBJ databases">
        <authorList>
            <consortium name="DOE Joint Genome Institute"/>
            <person name="Kuo A."/>
            <person name="Girlanda M."/>
            <person name="Perotto S."/>
            <person name="Kohler A."/>
            <person name="Nagy L.G."/>
            <person name="Floudas D."/>
            <person name="Copeland A."/>
            <person name="Barry K.W."/>
            <person name="Cichocki N."/>
            <person name="Veneault-Fourrey C."/>
            <person name="LaButti K."/>
            <person name="Lindquist E.A."/>
            <person name="Lipzen A."/>
            <person name="Lundell T."/>
            <person name="Morin E."/>
            <person name="Murat C."/>
            <person name="Sun H."/>
            <person name="Tunlid A."/>
            <person name="Henrissat B."/>
            <person name="Grigoriev I.V."/>
            <person name="Hibbett D.S."/>
            <person name="Martin F."/>
            <person name="Nordberg H.P."/>
            <person name="Cantor M.N."/>
            <person name="Hua S.X."/>
        </authorList>
    </citation>
    <scope>NUCLEOTIDE SEQUENCE [LARGE SCALE GENOMIC DNA]</scope>
    <source>
        <strain evidence="3 4">MUT 4182</strain>
    </source>
</reference>
<feature type="region of interest" description="Disordered" evidence="1">
    <location>
        <begin position="178"/>
        <end position="210"/>
    </location>
</feature>
<dbReference type="EMBL" id="KN823029">
    <property type="protein sequence ID" value="KIO26146.1"/>
    <property type="molecule type" value="Genomic_DNA"/>
</dbReference>
<keyword evidence="2" id="KW-1133">Transmembrane helix</keyword>
<accession>A0A0C3QHN3</accession>
<evidence type="ECO:0000256" key="2">
    <source>
        <dbReference type="SAM" id="Phobius"/>
    </source>
</evidence>
<evidence type="ECO:0000313" key="3">
    <source>
        <dbReference type="EMBL" id="KIO26146.1"/>
    </source>
</evidence>
<reference evidence="4" key="2">
    <citation type="submission" date="2015-01" db="EMBL/GenBank/DDBJ databases">
        <title>Evolutionary Origins and Diversification of the Mycorrhizal Mutualists.</title>
        <authorList>
            <consortium name="DOE Joint Genome Institute"/>
            <consortium name="Mycorrhizal Genomics Consortium"/>
            <person name="Kohler A."/>
            <person name="Kuo A."/>
            <person name="Nagy L.G."/>
            <person name="Floudas D."/>
            <person name="Copeland A."/>
            <person name="Barry K.W."/>
            <person name="Cichocki N."/>
            <person name="Veneault-Fourrey C."/>
            <person name="LaButti K."/>
            <person name="Lindquist E.A."/>
            <person name="Lipzen A."/>
            <person name="Lundell T."/>
            <person name="Morin E."/>
            <person name="Murat C."/>
            <person name="Riley R."/>
            <person name="Ohm R."/>
            <person name="Sun H."/>
            <person name="Tunlid A."/>
            <person name="Henrissat B."/>
            <person name="Grigoriev I.V."/>
            <person name="Hibbett D.S."/>
            <person name="Martin F."/>
        </authorList>
    </citation>
    <scope>NUCLEOTIDE SEQUENCE [LARGE SCALE GENOMIC DNA]</scope>
    <source>
        <strain evidence="4">MUT 4182</strain>
    </source>
</reference>
<organism evidence="3 4">
    <name type="scientific">Tulasnella calospora MUT 4182</name>
    <dbReference type="NCBI Taxonomy" id="1051891"/>
    <lineage>
        <taxon>Eukaryota</taxon>
        <taxon>Fungi</taxon>
        <taxon>Dikarya</taxon>
        <taxon>Basidiomycota</taxon>
        <taxon>Agaricomycotina</taxon>
        <taxon>Agaricomycetes</taxon>
        <taxon>Cantharellales</taxon>
        <taxon>Tulasnellaceae</taxon>
        <taxon>Tulasnella</taxon>
    </lineage>
</organism>
<keyword evidence="2" id="KW-0472">Membrane</keyword>
<dbReference type="Proteomes" id="UP000054248">
    <property type="component" value="Unassembled WGS sequence"/>
</dbReference>
<dbReference type="OrthoDB" id="3251775at2759"/>
<protein>
    <submittedName>
        <fullName evidence="3">Uncharacterized protein</fullName>
    </submittedName>
</protein>
<gene>
    <name evidence="3" type="ORF">M407DRAFT_24578</name>
</gene>
<evidence type="ECO:0000256" key="1">
    <source>
        <dbReference type="SAM" id="MobiDB-lite"/>
    </source>
</evidence>
<evidence type="ECO:0000313" key="4">
    <source>
        <dbReference type="Proteomes" id="UP000054248"/>
    </source>
</evidence>
<name>A0A0C3QHN3_9AGAM</name>
<dbReference type="AlphaFoldDB" id="A0A0C3QHN3"/>
<proteinExistence type="predicted"/>